<dbReference type="Proteomes" id="UP000033607">
    <property type="component" value="Unassembled WGS sequence"/>
</dbReference>
<dbReference type="Pfam" id="PF01797">
    <property type="entry name" value="Y1_Tnp"/>
    <property type="match status" value="1"/>
</dbReference>
<organism evidence="2 3">
    <name type="scientific">Limnoraphis robusta CS-951</name>
    <dbReference type="NCBI Taxonomy" id="1637645"/>
    <lineage>
        <taxon>Bacteria</taxon>
        <taxon>Bacillati</taxon>
        <taxon>Cyanobacteriota</taxon>
        <taxon>Cyanophyceae</taxon>
        <taxon>Oscillatoriophycideae</taxon>
        <taxon>Oscillatoriales</taxon>
        <taxon>Sirenicapillariaceae</taxon>
        <taxon>Limnoraphis</taxon>
    </lineage>
</organism>
<dbReference type="EMBL" id="LATL02000360">
    <property type="protein sequence ID" value="KMW69836.1"/>
    <property type="molecule type" value="Genomic_DNA"/>
</dbReference>
<dbReference type="OrthoDB" id="9794403at2"/>
<evidence type="ECO:0000313" key="3">
    <source>
        <dbReference type="Proteomes" id="UP000033607"/>
    </source>
</evidence>
<dbReference type="RefSeq" id="WP_046277816.1">
    <property type="nucleotide sequence ID" value="NZ_LATL02000360.1"/>
</dbReference>
<feature type="domain" description="Transposase IS200-like" evidence="1">
    <location>
        <begin position="8"/>
        <end position="134"/>
    </location>
</feature>
<comment type="caution">
    <text evidence="2">The sequence shown here is derived from an EMBL/GenBank/DDBJ whole genome shotgun (WGS) entry which is preliminary data.</text>
</comment>
<dbReference type="GO" id="GO:0043565">
    <property type="term" value="F:sequence-specific DNA binding"/>
    <property type="evidence" value="ECO:0007669"/>
    <property type="project" value="TreeGrafter"/>
</dbReference>
<evidence type="ECO:0000259" key="1">
    <source>
        <dbReference type="SMART" id="SM01321"/>
    </source>
</evidence>
<name>A0A0J9EUU6_9CYAN</name>
<dbReference type="SUPFAM" id="SSF143422">
    <property type="entry name" value="Transposase IS200-like"/>
    <property type="match status" value="1"/>
</dbReference>
<dbReference type="GO" id="GO:0006313">
    <property type="term" value="P:DNA transposition"/>
    <property type="evidence" value="ECO:0007669"/>
    <property type="project" value="InterPro"/>
</dbReference>
<dbReference type="PATRIC" id="fig|1637645.4.peg.7111"/>
<dbReference type="PANTHER" id="PTHR36966">
    <property type="entry name" value="REP-ASSOCIATED TYROSINE TRANSPOSASE"/>
    <property type="match status" value="1"/>
</dbReference>
<dbReference type="PANTHER" id="PTHR36966:SF1">
    <property type="entry name" value="REP-ASSOCIATED TYROSINE TRANSPOSASE"/>
    <property type="match status" value="1"/>
</dbReference>
<accession>A0A0J9EUU6</accession>
<protein>
    <submittedName>
        <fullName evidence="2">Transposase</fullName>
    </submittedName>
</protein>
<reference evidence="2 3" key="1">
    <citation type="submission" date="2015-06" db="EMBL/GenBank/DDBJ databases">
        <title>Draft genome assembly of filamentous brackish cyanobacterium Limnoraphis robusta strain CS-951.</title>
        <authorList>
            <person name="Willis A."/>
            <person name="Parks M."/>
            <person name="Burford M.A."/>
        </authorList>
    </citation>
    <scope>NUCLEOTIDE SEQUENCE [LARGE SCALE GENOMIC DNA]</scope>
    <source>
        <strain evidence="2 3">CS-951</strain>
    </source>
</reference>
<proteinExistence type="predicted"/>
<sequence>MRYRRAKINGGTYFFTVVTYQRRKILCEPDNIALLREAFRYVMGNHPFTIDAIVILPDHLHCIWTLPENDCDFSTRWRLIKSEFSRRCDSKYKQKYSLSRQRKNEQAIWQRRFWEHCIRDDKDLIQHVDYIHYNPVKHGLVKSPKDWQYSSFHRFVKNGLLTLNWGENEEIYFIEGIGFE</sequence>
<dbReference type="AlphaFoldDB" id="A0A0J9EUU6"/>
<dbReference type="SMART" id="SM01321">
    <property type="entry name" value="Y1_Tnp"/>
    <property type="match status" value="1"/>
</dbReference>
<dbReference type="GO" id="GO:0004803">
    <property type="term" value="F:transposase activity"/>
    <property type="evidence" value="ECO:0007669"/>
    <property type="project" value="InterPro"/>
</dbReference>
<gene>
    <name evidence="2" type="ORF">WN50_40085</name>
</gene>
<dbReference type="InterPro" id="IPR052715">
    <property type="entry name" value="RAYT_transposase"/>
</dbReference>
<dbReference type="Gene3D" id="3.30.70.1290">
    <property type="entry name" value="Transposase IS200-like"/>
    <property type="match status" value="1"/>
</dbReference>
<evidence type="ECO:0000313" key="2">
    <source>
        <dbReference type="EMBL" id="KMW69836.1"/>
    </source>
</evidence>
<dbReference type="NCBIfam" id="NF047646">
    <property type="entry name" value="REP_Tyr_transpos"/>
    <property type="match status" value="1"/>
</dbReference>
<dbReference type="InterPro" id="IPR036515">
    <property type="entry name" value="Transposase_17_sf"/>
</dbReference>
<dbReference type="InterPro" id="IPR002686">
    <property type="entry name" value="Transposase_17"/>
</dbReference>